<dbReference type="InterPro" id="IPR036086">
    <property type="entry name" value="ParB/Sulfiredoxin_sf"/>
</dbReference>
<dbReference type="Pfam" id="PF17762">
    <property type="entry name" value="HTH_ParB"/>
    <property type="match status" value="1"/>
</dbReference>
<keyword evidence="4" id="KW-0238">DNA-binding</keyword>
<protein>
    <recommendedName>
        <fullName evidence="2">Probable chromosome-partitioning protein ParB</fullName>
    </recommendedName>
</protein>
<dbReference type="RefSeq" id="WP_311653661.1">
    <property type="nucleotide sequence ID" value="NZ_JAVRIB010000013.1"/>
</dbReference>
<name>A0ABU3C2G8_9GAMM</name>
<comment type="similarity">
    <text evidence="1">Belongs to the ParB family.</text>
</comment>
<organism evidence="7 8">
    <name type="scientific">Spectribacter hydrogenoxidans</name>
    <dbReference type="NCBI Taxonomy" id="3075608"/>
    <lineage>
        <taxon>Bacteria</taxon>
        <taxon>Pseudomonadati</taxon>
        <taxon>Pseudomonadota</taxon>
        <taxon>Gammaproteobacteria</taxon>
        <taxon>Salinisphaerales</taxon>
        <taxon>Salinisphaeraceae</taxon>
        <taxon>Spectribacter</taxon>
    </lineage>
</organism>
<keyword evidence="8" id="KW-1185">Reference proteome</keyword>
<dbReference type="SUPFAM" id="SSF109709">
    <property type="entry name" value="KorB DNA-binding domain-like"/>
    <property type="match status" value="1"/>
</dbReference>
<feature type="domain" description="ParB-like N-terminal" evidence="6">
    <location>
        <begin position="11"/>
        <end position="102"/>
    </location>
</feature>
<dbReference type="SUPFAM" id="SSF110849">
    <property type="entry name" value="ParB/Sulfiredoxin"/>
    <property type="match status" value="1"/>
</dbReference>
<dbReference type="InterPro" id="IPR003115">
    <property type="entry name" value="ParB_N"/>
</dbReference>
<dbReference type="Pfam" id="PF02195">
    <property type="entry name" value="ParB_N"/>
    <property type="match status" value="1"/>
</dbReference>
<keyword evidence="3" id="KW-0159">Chromosome partition</keyword>
<dbReference type="InterPro" id="IPR050336">
    <property type="entry name" value="Chromosome_partition/occlusion"/>
</dbReference>
<evidence type="ECO:0000256" key="4">
    <source>
        <dbReference type="ARBA" id="ARBA00023125"/>
    </source>
</evidence>
<proteinExistence type="inferred from homology"/>
<sequence>MAQPPESQAVRRLAVDMIHPGTFQARRRFSETALAELAHSIGESGVVQPVVVRTRGDDNYELLAGERRWRAAQLAGLHDLPAVVRDDLTDAEAAILGLIENLQRESLGPMETARGLESLCREHGLTHDGAAERIGKSRAYVTNYLRLLKLEVSVQSAIDDGELTLGHAKILAGIPPAEQPVFARHAVRRRLSVRALETAWRRSQARDDQQVAGDAGASREMAELERALSEHLGNAVHIRYDPDRRKGEVRVTFHDLDEFDGLLQRWGFAKE</sequence>
<accession>A0ABU3C2G8</accession>
<reference evidence="7 8" key="1">
    <citation type="submission" date="2023-09" db="EMBL/GenBank/DDBJ databases">
        <authorList>
            <person name="Rey-Velasco X."/>
        </authorList>
    </citation>
    <scope>NUCLEOTIDE SEQUENCE [LARGE SCALE GENOMIC DNA]</scope>
    <source>
        <strain evidence="7 8">W335</strain>
    </source>
</reference>
<dbReference type="InterPro" id="IPR041468">
    <property type="entry name" value="HTH_ParB/Spo0J"/>
</dbReference>
<evidence type="ECO:0000256" key="1">
    <source>
        <dbReference type="ARBA" id="ARBA00006295"/>
    </source>
</evidence>
<dbReference type="PANTHER" id="PTHR33375">
    <property type="entry name" value="CHROMOSOME-PARTITIONING PROTEIN PARB-RELATED"/>
    <property type="match status" value="1"/>
</dbReference>
<evidence type="ECO:0000256" key="3">
    <source>
        <dbReference type="ARBA" id="ARBA00022829"/>
    </source>
</evidence>
<comment type="function">
    <text evidence="5">Involved in chromosome partition. Localize to both poles of the predivisional cell following completion of DNA replication. Binds to the DNA origin of replication.</text>
</comment>
<evidence type="ECO:0000256" key="5">
    <source>
        <dbReference type="ARBA" id="ARBA00025472"/>
    </source>
</evidence>
<comment type="caution">
    <text evidence="7">The sequence shown here is derived from an EMBL/GenBank/DDBJ whole genome shotgun (WGS) entry which is preliminary data.</text>
</comment>
<evidence type="ECO:0000313" key="8">
    <source>
        <dbReference type="Proteomes" id="UP001251857"/>
    </source>
</evidence>
<dbReference type="Gene3D" id="3.90.1530.30">
    <property type="match status" value="1"/>
</dbReference>
<gene>
    <name evidence="7" type="ORF">RM532_12455</name>
</gene>
<evidence type="ECO:0000259" key="6">
    <source>
        <dbReference type="SMART" id="SM00470"/>
    </source>
</evidence>
<dbReference type="NCBIfam" id="TIGR00180">
    <property type="entry name" value="parB_part"/>
    <property type="match status" value="1"/>
</dbReference>
<evidence type="ECO:0000256" key="2">
    <source>
        <dbReference type="ARBA" id="ARBA00022372"/>
    </source>
</evidence>
<dbReference type="SMART" id="SM00470">
    <property type="entry name" value="ParB"/>
    <property type="match status" value="1"/>
</dbReference>
<dbReference type="PANTHER" id="PTHR33375:SF1">
    <property type="entry name" value="CHROMOSOME-PARTITIONING PROTEIN PARB-RELATED"/>
    <property type="match status" value="1"/>
</dbReference>
<evidence type="ECO:0000313" key="7">
    <source>
        <dbReference type="EMBL" id="MDT0635761.1"/>
    </source>
</evidence>
<dbReference type="Pfam" id="PF23552">
    <property type="entry name" value="ParB_C"/>
    <property type="match status" value="1"/>
</dbReference>
<dbReference type="InterPro" id="IPR057240">
    <property type="entry name" value="ParB_dimer_C"/>
</dbReference>
<dbReference type="EMBL" id="JAVRIB010000013">
    <property type="protein sequence ID" value="MDT0635761.1"/>
    <property type="molecule type" value="Genomic_DNA"/>
</dbReference>
<dbReference type="Gene3D" id="1.10.10.2830">
    <property type="match status" value="1"/>
</dbReference>
<dbReference type="CDD" id="cd16393">
    <property type="entry name" value="SPO0J_N"/>
    <property type="match status" value="1"/>
</dbReference>
<dbReference type="Proteomes" id="UP001251857">
    <property type="component" value="Unassembled WGS sequence"/>
</dbReference>
<dbReference type="InterPro" id="IPR004437">
    <property type="entry name" value="ParB/RepB/Spo0J"/>
</dbReference>